<gene>
    <name evidence="4" type="ORF">DVA86_21780</name>
</gene>
<dbReference type="AlphaFoldDB" id="A0A345XTC0"/>
<dbReference type="InterPro" id="IPR036365">
    <property type="entry name" value="PGBD-like_sf"/>
</dbReference>
<keyword evidence="2" id="KW-0472">Membrane</keyword>
<dbReference type="EMBL" id="CP031320">
    <property type="protein sequence ID" value="AXK34886.1"/>
    <property type="molecule type" value="Genomic_DNA"/>
</dbReference>
<feature type="domain" description="Peptidoglycan binding-like" evidence="3">
    <location>
        <begin position="84"/>
        <end position="136"/>
    </location>
</feature>
<reference evidence="4 5" key="1">
    <citation type="submission" date="2018-07" db="EMBL/GenBank/DDBJ databases">
        <title>Draft genome of the type strain Streptomyces armeniacus ATCC 15676.</title>
        <authorList>
            <person name="Labana P."/>
            <person name="Gosse J.T."/>
            <person name="Boddy C.N."/>
        </authorList>
    </citation>
    <scope>NUCLEOTIDE SEQUENCE [LARGE SCALE GENOMIC DNA]</scope>
    <source>
        <strain evidence="4 5">ATCC 15676</strain>
    </source>
</reference>
<sequence length="344" mass="35618">MARRTNESTPQPSAAASEGYKRQALNTSAPPQTHTPTARPRRPRFTLTRVLLALTAALASVAVSLGVAQTASAAEWPTLSNGSTGANITSAQYLLRAHGHDIAVDGDFGPATENTVRAFQESKGYGADGVIGSETWPGLLITVREGDSGDAVSAAQTALNKHGAGLEVDGQFGPGTADAVRSFQSAQGLTADGVVGPNTWKELIAEGGGDDGGGCTVPSEPDPEVLRVVYRVATELGADDRVLLAGFEAGVVESNMNNLDCGDRDSLGVFQQRPSQGWGTPEQIMDVSFASNSFFTRAIDAAAANPGATAGEVAQLVQVSAYPDRYDEVEGTALELIEQAKGMG</sequence>
<proteinExistence type="predicted"/>
<dbReference type="Pfam" id="PF01471">
    <property type="entry name" value="PG_binding_1"/>
    <property type="match status" value="2"/>
</dbReference>
<evidence type="ECO:0000313" key="4">
    <source>
        <dbReference type="EMBL" id="AXK34886.1"/>
    </source>
</evidence>
<evidence type="ECO:0000256" key="2">
    <source>
        <dbReference type="SAM" id="Phobius"/>
    </source>
</evidence>
<name>A0A345XTC0_9ACTN</name>
<keyword evidence="2" id="KW-1133">Transmembrane helix</keyword>
<keyword evidence="5" id="KW-1185">Reference proteome</keyword>
<organism evidence="4 5">
    <name type="scientific">Streptomyces armeniacus</name>
    <dbReference type="NCBI Taxonomy" id="83291"/>
    <lineage>
        <taxon>Bacteria</taxon>
        <taxon>Bacillati</taxon>
        <taxon>Actinomycetota</taxon>
        <taxon>Actinomycetes</taxon>
        <taxon>Kitasatosporales</taxon>
        <taxon>Streptomycetaceae</taxon>
        <taxon>Streptomyces</taxon>
    </lineage>
</organism>
<feature type="domain" description="Peptidoglycan binding-like" evidence="3">
    <location>
        <begin position="148"/>
        <end position="203"/>
    </location>
</feature>
<feature type="transmembrane region" description="Helical" evidence="2">
    <location>
        <begin position="50"/>
        <end position="68"/>
    </location>
</feature>
<keyword evidence="2" id="KW-0812">Transmembrane</keyword>
<dbReference type="Gene3D" id="1.10.101.10">
    <property type="entry name" value="PGBD-like superfamily/PGBD"/>
    <property type="match status" value="2"/>
</dbReference>
<dbReference type="InterPro" id="IPR036366">
    <property type="entry name" value="PGBDSf"/>
</dbReference>
<evidence type="ECO:0000313" key="5">
    <source>
        <dbReference type="Proteomes" id="UP000254425"/>
    </source>
</evidence>
<dbReference type="Proteomes" id="UP000254425">
    <property type="component" value="Chromosome"/>
</dbReference>
<evidence type="ECO:0000256" key="1">
    <source>
        <dbReference type="SAM" id="MobiDB-lite"/>
    </source>
</evidence>
<accession>A0A345XTC0</accession>
<feature type="region of interest" description="Disordered" evidence="1">
    <location>
        <begin position="1"/>
        <end position="43"/>
    </location>
</feature>
<evidence type="ECO:0000259" key="3">
    <source>
        <dbReference type="Pfam" id="PF01471"/>
    </source>
</evidence>
<dbReference type="SUPFAM" id="SSF47090">
    <property type="entry name" value="PGBD-like"/>
    <property type="match status" value="2"/>
</dbReference>
<dbReference type="KEGG" id="sarm:DVA86_21780"/>
<protein>
    <submittedName>
        <fullName evidence="4">Peptidoglycan-binding protein</fullName>
    </submittedName>
</protein>
<dbReference type="InterPro" id="IPR002477">
    <property type="entry name" value="Peptidoglycan-bd-like"/>
</dbReference>